<dbReference type="PANTHER" id="PTHR12112:SF22">
    <property type="entry name" value="MANGANESE-DEPENDENT INORGANIC PYROPHOSPHATASE-RELATED"/>
    <property type="match status" value="1"/>
</dbReference>
<dbReference type="Pfam" id="PF02833">
    <property type="entry name" value="DHHA2"/>
    <property type="match status" value="1"/>
</dbReference>
<evidence type="ECO:0000313" key="10">
    <source>
        <dbReference type="Proteomes" id="UP000229390"/>
    </source>
</evidence>
<proteinExistence type="predicted"/>
<dbReference type="SUPFAM" id="SSF64182">
    <property type="entry name" value="DHH phosphoesterases"/>
    <property type="match status" value="1"/>
</dbReference>
<dbReference type="InterPro" id="IPR004097">
    <property type="entry name" value="DHHA2"/>
</dbReference>
<sequence length="330" mass="36557">MPYLSISVSRYGKNSKTNMQQKLKPLIIIGHRNPDTDSVVSALAYASLKKRMGLQVIAGRTGKLNKETKFVLSFLNQPTPPLISDLSGKSVILVDHNDIVQAVPGIEKAEILEIIDHHCLGGLETEKPIFYRAEPVGSTSTIIAKIFNEKAVKISKAEAKMLLTGIISDTLFFNSPTATEEDKKTAKKLKLIAGINMADLAKKMFDAKSSLRGLSASDIVNGDEKEFELNSVKFTISVFETANPDKVKAKSAEIFKVMSQNKTEKKQLIFFLIIDIFRAASFLYILGEEENQIAQKAFLIEPKNRIMYLPGIVSRKKQVVPAISKVIKDL</sequence>
<dbReference type="FunFam" id="3.90.1640.10:FF:000001">
    <property type="entry name" value="Probable manganese-dependent inorganic pyrophosphatase"/>
    <property type="match status" value="1"/>
</dbReference>
<organism evidence="9 10">
    <name type="scientific">Candidatus Nealsonbacteria bacterium CG08_land_8_20_14_0_20_43_11</name>
    <dbReference type="NCBI Taxonomy" id="1974706"/>
    <lineage>
        <taxon>Bacteria</taxon>
        <taxon>Candidatus Nealsoniibacteriota</taxon>
    </lineage>
</organism>
<comment type="caution">
    <text evidence="9">The sequence shown here is derived from an EMBL/GenBank/DDBJ whole genome shotgun (WGS) entry which is preliminary data.</text>
</comment>
<keyword evidence="4" id="KW-0378">Hydrolase</keyword>
<evidence type="ECO:0000256" key="7">
    <source>
        <dbReference type="ARBA" id="ARBA00047820"/>
    </source>
</evidence>
<reference evidence="10" key="1">
    <citation type="submission" date="2017-09" db="EMBL/GenBank/DDBJ databases">
        <title>Depth-based differentiation of microbial function through sediment-hosted aquifers and enrichment of novel symbionts in the deep terrestrial subsurface.</title>
        <authorList>
            <person name="Probst A.J."/>
            <person name="Ladd B."/>
            <person name="Jarett J.K."/>
            <person name="Geller-Mcgrath D.E."/>
            <person name="Sieber C.M.K."/>
            <person name="Emerson J.B."/>
            <person name="Anantharaman K."/>
            <person name="Thomas B.C."/>
            <person name="Malmstrom R."/>
            <person name="Stieglmeier M."/>
            <person name="Klingl A."/>
            <person name="Woyke T."/>
            <person name="Ryan C.M."/>
            <person name="Banfield J.F."/>
        </authorList>
    </citation>
    <scope>NUCLEOTIDE SEQUENCE [LARGE SCALE GENOMIC DNA]</scope>
</reference>
<name>A0A2M6T0Z0_9BACT</name>
<evidence type="ECO:0000256" key="1">
    <source>
        <dbReference type="ARBA" id="ARBA00001936"/>
    </source>
</evidence>
<evidence type="ECO:0000256" key="6">
    <source>
        <dbReference type="ARBA" id="ARBA00032535"/>
    </source>
</evidence>
<gene>
    <name evidence="9" type="ORF">COT34_01240</name>
</gene>
<keyword evidence="3" id="KW-0479">Metal-binding</keyword>
<evidence type="ECO:0000259" key="8">
    <source>
        <dbReference type="SMART" id="SM01131"/>
    </source>
</evidence>
<evidence type="ECO:0000256" key="4">
    <source>
        <dbReference type="ARBA" id="ARBA00022801"/>
    </source>
</evidence>
<evidence type="ECO:0000256" key="2">
    <source>
        <dbReference type="ARBA" id="ARBA00012146"/>
    </source>
</evidence>
<keyword evidence="5" id="KW-0464">Manganese</keyword>
<comment type="catalytic activity">
    <reaction evidence="7">
        <text>diphosphate + H2O = 2 phosphate + H(+)</text>
        <dbReference type="Rhea" id="RHEA:24576"/>
        <dbReference type="ChEBI" id="CHEBI:15377"/>
        <dbReference type="ChEBI" id="CHEBI:15378"/>
        <dbReference type="ChEBI" id="CHEBI:33019"/>
        <dbReference type="ChEBI" id="CHEBI:43474"/>
        <dbReference type="EC" id="3.6.1.1"/>
    </reaction>
</comment>
<evidence type="ECO:0000256" key="3">
    <source>
        <dbReference type="ARBA" id="ARBA00022723"/>
    </source>
</evidence>
<dbReference type="GO" id="GO:0046872">
    <property type="term" value="F:metal ion binding"/>
    <property type="evidence" value="ECO:0007669"/>
    <property type="project" value="UniProtKB-KW"/>
</dbReference>
<dbReference type="NCBIfam" id="NF003877">
    <property type="entry name" value="PRK05427.1"/>
    <property type="match status" value="1"/>
</dbReference>
<dbReference type="Proteomes" id="UP000229390">
    <property type="component" value="Unassembled WGS sequence"/>
</dbReference>
<dbReference type="InterPro" id="IPR038763">
    <property type="entry name" value="DHH_sf"/>
</dbReference>
<protein>
    <recommendedName>
        <fullName evidence="2">inorganic diphosphatase</fullName>
        <ecNumber evidence="2">3.6.1.1</ecNumber>
    </recommendedName>
    <alternativeName>
        <fullName evidence="6">Pyrophosphate phospho-hydrolase</fullName>
    </alternativeName>
</protein>
<accession>A0A2M6T0Z0</accession>
<dbReference type="InterPro" id="IPR001667">
    <property type="entry name" value="DDH_dom"/>
</dbReference>
<dbReference type="EC" id="3.6.1.1" evidence="2"/>
<dbReference type="AlphaFoldDB" id="A0A2M6T0Z0"/>
<evidence type="ECO:0000313" key="9">
    <source>
        <dbReference type="EMBL" id="PIS38908.1"/>
    </source>
</evidence>
<dbReference type="EMBL" id="PEYE01000024">
    <property type="protein sequence ID" value="PIS38908.1"/>
    <property type="molecule type" value="Genomic_DNA"/>
</dbReference>
<evidence type="ECO:0000256" key="5">
    <source>
        <dbReference type="ARBA" id="ARBA00023211"/>
    </source>
</evidence>
<dbReference type="InterPro" id="IPR038222">
    <property type="entry name" value="DHHA2_dom_sf"/>
</dbReference>
<feature type="domain" description="DHHA2" evidence="8">
    <location>
        <begin position="201"/>
        <end position="327"/>
    </location>
</feature>
<dbReference type="Gene3D" id="3.90.1640.10">
    <property type="entry name" value="inorganic pyrophosphatase (n-terminal core)"/>
    <property type="match status" value="1"/>
</dbReference>
<comment type="cofactor">
    <cofactor evidence="1">
        <name>Mn(2+)</name>
        <dbReference type="ChEBI" id="CHEBI:29035"/>
    </cofactor>
</comment>
<dbReference type="Gene3D" id="3.10.310.20">
    <property type="entry name" value="DHHA2 domain"/>
    <property type="match status" value="1"/>
</dbReference>
<dbReference type="SMART" id="SM01131">
    <property type="entry name" value="DHHA2"/>
    <property type="match status" value="1"/>
</dbReference>
<dbReference type="GO" id="GO:0005737">
    <property type="term" value="C:cytoplasm"/>
    <property type="evidence" value="ECO:0007669"/>
    <property type="project" value="InterPro"/>
</dbReference>
<dbReference type="PANTHER" id="PTHR12112">
    <property type="entry name" value="BNIP - RELATED"/>
    <property type="match status" value="1"/>
</dbReference>
<dbReference type="GO" id="GO:0004427">
    <property type="term" value="F:inorganic diphosphate phosphatase activity"/>
    <property type="evidence" value="ECO:0007669"/>
    <property type="project" value="UniProtKB-EC"/>
</dbReference>
<dbReference type="Pfam" id="PF01368">
    <property type="entry name" value="DHH"/>
    <property type="match status" value="1"/>
</dbReference>